<comment type="caution">
    <text evidence="2">The sequence shown here is derived from an EMBL/GenBank/DDBJ whole genome shotgun (WGS) entry which is preliminary data.</text>
</comment>
<protein>
    <submittedName>
        <fullName evidence="2">Monooxygenase</fullName>
    </submittedName>
</protein>
<proteinExistence type="predicted"/>
<evidence type="ECO:0000256" key="1">
    <source>
        <dbReference type="SAM" id="MobiDB-lite"/>
    </source>
</evidence>
<dbReference type="AlphaFoldDB" id="A0A5A7R7P4"/>
<keyword evidence="3" id="KW-1185">Reference proteome</keyword>
<feature type="region of interest" description="Disordered" evidence="1">
    <location>
        <begin position="1"/>
        <end position="43"/>
    </location>
</feature>
<evidence type="ECO:0000313" key="3">
    <source>
        <dbReference type="Proteomes" id="UP000325081"/>
    </source>
</evidence>
<gene>
    <name evidence="2" type="ORF">STAS_30971</name>
</gene>
<keyword evidence="2" id="KW-0503">Monooxygenase</keyword>
<accession>A0A5A7R7P4</accession>
<keyword evidence="2" id="KW-0560">Oxidoreductase</keyword>
<dbReference type="GO" id="GO:0004497">
    <property type="term" value="F:monooxygenase activity"/>
    <property type="evidence" value="ECO:0007669"/>
    <property type="project" value="UniProtKB-KW"/>
</dbReference>
<evidence type="ECO:0000313" key="2">
    <source>
        <dbReference type="EMBL" id="GER53456.1"/>
    </source>
</evidence>
<reference evidence="3" key="1">
    <citation type="journal article" date="2019" name="Curr. Biol.">
        <title>Genome Sequence of Striga asiatica Provides Insight into the Evolution of Plant Parasitism.</title>
        <authorList>
            <person name="Yoshida S."/>
            <person name="Kim S."/>
            <person name="Wafula E.K."/>
            <person name="Tanskanen J."/>
            <person name="Kim Y.M."/>
            <person name="Honaas L."/>
            <person name="Yang Z."/>
            <person name="Spallek T."/>
            <person name="Conn C.E."/>
            <person name="Ichihashi Y."/>
            <person name="Cheong K."/>
            <person name="Cui S."/>
            <person name="Der J.P."/>
            <person name="Gundlach H."/>
            <person name="Jiao Y."/>
            <person name="Hori C."/>
            <person name="Ishida J.K."/>
            <person name="Kasahara H."/>
            <person name="Kiba T."/>
            <person name="Kim M.S."/>
            <person name="Koo N."/>
            <person name="Laohavisit A."/>
            <person name="Lee Y.H."/>
            <person name="Lumba S."/>
            <person name="McCourt P."/>
            <person name="Mortimer J.C."/>
            <person name="Mutuku J.M."/>
            <person name="Nomura T."/>
            <person name="Sasaki-Sekimoto Y."/>
            <person name="Seto Y."/>
            <person name="Wang Y."/>
            <person name="Wakatake T."/>
            <person name="Sakakibara H."/>
            <person name="Demura T."/>
            <person name="Yamaguchi S."/>
            <person name="Yoneyama K."/>
            <person name="Manabe R.I."/>
            <person name="Nelson D.C."/>
            <person name="Schulman A.H."/>
            <person name="Timko M.P."/>
            <person name="dePamphilis C.W."/>
            <person name="Choi D."/>
            <person name="Shirasu K."/>
        </authorList>
    </citation>
    <scope>NUCLEOTIDE SEQUENCE [LARGE SCALE GENOMIC DNA]</scope>
    <source>
        <strain evidence="3">cv. UVA1</strain>
    </source>
</reference>
<dbReference type="EMBL" id="BKCP01010515">
    <property type="protein sequence ID" value="GER53456.1"/>
    <property type="molecule type" value="Genomic_DNA"/>
</dbReference>
<name>A0A5A7R7P4_STRAF</name>
<organism evidence="2 3">
    <name type="scientific">Striga asiatica</name>
    <name type="common">Asiatic witchweed</name>
    <name type="synonym">Buchnera asiatica</name>
    <dbReference type="NCBI Taxonomy" id="4170"/>
    <lineage>
        <taxon>Eukaryota</taxon>
        <taxon>Viridiplantae</taxon>
        <taxon>Streptophyta</taxon>
        <taxon>Embryophyta</taxon>
        <taxon>Tracheophyta</taxon>
        <taxon>Spermatophyta</taxon>
        <taxon>Magnoliopsida</taxon>
        <taxon>eudicotyledons</taxon>
        <taxon>Gunneridae</taxon>
        <taxon>Pentapetalae</taxon>
        <taxon>asterids</taxon>
        <taxon>lamiids</taxon>
        <taxon>Lamiales</taxon>
        <taxon>Orobanchaceae</taxon>
        <taxon>Buchnereae</taxon>
        <taxon>Striga</taxon>
    </lineage>
</organism>
<sequence>MSRRRFPAGLASPDTVGSQGFTSRHEFRVTRRSTMDTQTSHPLLPPIPAIETFSNSRLQNHPPLSRINKRGILEPVEVFGVLDMGTDGNWMKRVYVSFFLDGRWLFRCGERILDSSVRFFFQSFRFATLC</sequence>
<dbReference type="Proteomes" id="UP000325081">
    <property type="component" value="Unassembled WGS sequence"/>
</dbReference>